<sequence length="137" mass="15677">MDQKVYKQTSITEIAREVLSQANSKILCLHGEMGTGKTTLIKAMLQVLEAADVGTSPTFGIVNEYHTTDGEVLAYHFDFYRLNDETEALDFGLEEYFNEDTWVFIEWPEKITSFLPADVTNVYLEVIDETRRGLRLD</sequence>
<dbReference type="PANTHER" id="PTHR33540:SF2">
    <property type="entry name" value="TRNA THREONYLCARBAMOYLADENOSINE BIOSYNTHESIS PROTEIN TSAE"/>
    <property type="match status" value="1"/>
</dbReference>
<dbReference type="PANTHER" id="PTHR33540">
    <property type="entry name" value="TRNA THREONYLCARBAMOYLADENOSINE BIOSYNTHESIS PROTEIN TSAE"/>
    <property type="match status" value="1"/>
</dbReference>
<dbReference type="Gene3D" id="3.40.50.300">
    <property type="entry name" value="P-loop containing nucleotide triphosphate hydrolases"/>
    <property type="match status" value="1"/>
</dbReference>
<keyword evidence="8" id="KW-0067">ATP-binding</keyword>
<evidence type="ECO:0000256" key="9">
    <source>
        <dbReference type="ARBA" id="ARBA00022842"/>
    </source>
</evidence>
<dbReference type="InterPro" id="IPR027417">
    <property type="entry name" value="P-loop_NTPase"/>
</dbReference>
<evidence type="ECO:0000256" key="4">
    <source>
        <dbReference type="ARBA" id="ARBA00022490"/>
    </source>
</evidence>
<keyword evidence="7" id="KW-0547">Nucleotide-binding</keyword>
<reference evidence="11" key="2">
    <citation type="submission" date="2020-03" db="EMBL/GenBank/DDBJ databases">
        <title>Flavobacteriaceae bacterium strain TP-CH-4, a member of the family Flavobacteriaceae isolated from a deep-sea seamount.</title>
        <authorList>
            <person name="Zhang D.-C."/>
        </authorList>
    </citation>
    <scope>NUCLEOTIDE SEQUENCE</scope>
    <source>
        <strain evidence="11">TP-CH-4</strain>
    </source>
</reference>
<keyword evidence="4" id="KW-0963">Cytoplasm</keyword>
<dbReference type="RefSeq" id="WP_152574661.1">
    <property type="nucleotide sequence ID" value="NZ_VIKU02000003.1"/>
</dbReference>
<evidence type="ECO:0000256" key="6">
    <source>
        <dbReference type="ARBA" id="ARBA00022723"/>
    </source>
</evidence>
<protein>
    <recommendedName>
        <fullName evidence="3">tRNA threonylcarbamoyladenosine biosynthesis protein TsaE</fullName>
    </recommendedName>
    <alternativeName>
        <fullName evidence="10">t(6)A37 threonylcarbamoyladenosine biosynthesis protein TsaE</fullName>
    </alternativeName>
</protein>
<dbReference type="AlphaFoldDB" id="A0A967EBA5"/>
<evidence type="ECO:0000256" key="1">
    <source>
        <dbReference type="ARBA" id="ARBA00004496"/>
    </source>
</evidence>
<dbReference type="GO" id="GO:0046872">
    <property type="term" value="F:metal ion binding"/>
    <property type="evidence" value="ECO:0007669"/>
    <property type="project" value="UniProtKB-KW"/>
</dbReference>
<accession>A0A967EBA5</accession>
<dbReference type="GO" id="GO:0005737">
    <property type="term" value="C:cytoplasm"/>
    <property type="evidence" value="ECO:0007669"/>
    <property type="project" value="UniProtKB-SubCell"/>
</dbReference>
<dbReference type="EMBL" id="VIKU02000003">
    <property type="protein sequence ID" value="NHF60166.1"/>
    <property type="molecule type" value="Genomic_DNA"/>
</dbReference>
<evidence type="ECO:0000313" key="11">
    <source>
        <dbReference type="EMBL" id="NHF60166.1"/>
    </source>
</evidence>
<keyword evidence="12" id="KW-1185">Reference proteome</keyword>
<evidence type="ECO:0000256" key="10">
    <source>
        <dbReference type="ARBA" id="ARBA00032441"/>
    </source>
</evidence>
<keyword evidence="5" id="KW-0819">tRNA processing</keyword>
<dbReference type="Proteomes" id="UP000707206">
    <property type="component" value="Unassembled WGS sequence"/>
</dbReference>
<evidence type="ECO:0000256" key="5">
    <source>
        <dbReference type="ARBA" id="ARBA00022694"/>
    </source>
</evidence>
<comment type="similarity">
    <text evidence="2">Belongs to the TsaE family.</text>
</comment>
<evidence type="ECO:0000256" key="8">
    <source>
        <dbReference type="ARBA" id="ARBA00022840"/>
    </source>
</evidence>
<comment type="subcellular location">
    <subcellularLocation>
        <location evidence="1">Cytoplasm</location>
    </subcellularLocation>
</comment>
<dbReference type="GO" id="GO:0002949">
    <property type="term" value="P:tRNA threonylcarbamoyladenosine modification"/>
    <property type="evidence" value="ECO:0007669"/>
    <property type="project" value="InterPro"/>
</dbReference>
<proteinExistence type="inferred from homology"/>
<dbReference type="SUPFAM" id="SSF52540">
    <property type="entry name" value="P-loop containing nucleoside triphosphate hydrolases"/>
    <property type="match status" value="1"/>
</dbReference>
<keyword evidence="9" id="KW-0460">Magnesium</keyword>
<dbReference type="NCBIfam" id="TIGR00150">
    <property type="entry name" value="T6A_YjeE"/>
    <property type="match status" value="1"/>
</dbReference>
<evidence type="ECO:0000256" key="2">
    <source>
        <dbReference type="ARBA" id="ARBA00007599"/>
    </source>
</evidence>
<name>A0A967EBA5_9FLAO</name>
<dbReference type="GO" id="GO:0005524">
    <property type="term" value="F:ATP binding"/>
    <property type="evidence" value="ECO:0007669"/>
    <property type="project" value="UniProtKB-KW"/>
</dbReference>
<comment type="caution">
    <text evidence="11">The sequence shown here is derived from an EMBL/GenBank/DDBJ whole genome shotgun (WGS) entry which is preliminary data.</text>
</comment>
<organism evidence="11 12">
    <name type="scientific">Pelagihabitans pacificus</name>
    <dbReference type="NCBI Taxonomy" id="2696054"/>
    <lineage>
        <taxon>Bacteria</taxon>
        <taxon>Pseudomonadati</taxon>
        <taxon>Bacteroidota</taxon>
        <taxon>Flavobacteriia</taxon>
        <taxon>Flavobacteriales</taxon>
        <taxon>Flavobacteriaceae</taxon>
        <taxon>Pelagihabitans</taxon>
    </lineage>
</organism>
<keyword evidence="6" id="KW-0479">Metal-binding</keyword>
<evidence type="ECO:0000256" key="3">
    <source>
        <dbReference type="ARBA" id="ARBA00019010"/>
    </source>
</evidence>
<evidence type="ECO:0000313" key="12">
    <source>
        <dbReference type="Proteomes" id="UP000707206"/>
    </source>
</evidence>
<evidence type="ECO:0000256" key="7">
    <source>
        <dbReference type="ARBA" id="ARBA00022741"/>
    </source>
</evidence>
<dbReference type="InterPro" id="IPR003442">
    <property type="entry name" value="T6A_TsaE"/>
</dbReference>
<reference evidence="11" key="1">
    <citation type="submission" date="2019-07" db="EMBL/GenBank/DDBJ databases">
        <authorList>
            <person name="De-Chao Zhang Q."/>
        </authorList>
    </citation>
    <scope>NUCLEOTIDE SEQUENCE</scope>
    <source>
        <strain evidence="11">TP-CH-4</strain>
    </source>
</reference>
<gene>
    <name evidence="11" type="primary">tsaE</name>
    <name evidence="11" type="ORF">FK220_012480</name>
</gene>
<dbReference type="Pfam" id="PF02367">
    <property type="entry name" value="TsaE"/>
    <property type="match status" value="1"/>
</dbReference>